<dbReference type="KEGG" id="ncon:LC1Nh_0819"/>
<sequence length="137" mass="16117">MGKSIHMYEEKEKLLRKIVNHEHFDPYEHIEELKELDRAGYIDAEIKNDDVSRRTTFITDVDETKLRNLDQYDLERGLIKPEPEGDEYILKLDGKNKKSTFSLIQNFNITGISIAFESLIDPFKELFKHLKKTLSSD</sequence>
<evidence type="ECO:0000313" key="1">
    <source>
        <dbReference type="EMBL" id="QGA80703.1"/>
    </source>
</evidence>
<dbReference type="RefSeq" id="WP_153550443.1">
    <property type="nucleotide sequence ID" value="NZ_CP040089.1"/>
</dbReference>
<keyword evidence="2" id="KW-1185">Reference proteome</keyword>
<gene>
    <name evidence="1" type="ORF">LC1Nh_0819</name>
</gene>
<name>A0A5Q0UGD1_9ARCH</name>
<accession>A0A5Q0UGD1</accession>
<evidence type="ECO:0000313" key="2">
    <source>
        <dbReference type="Proteomes" id="UP000377803"/>
    </source>
</evidence>
<protein>
    <submittedName>
        <fullName evidence="1">Uncharacterized protein</fullName>
    </submittedName>
</protein>
<proteinExistence type="predicted"/>
<dbReference type="AlphaFoldDB" id="A0A5Q0UGD1"/>
<reference evidence="2" key="1">
    <citation type="submission" date="2019-05" db="EMBL/GenBank/DDBJ databases">
        <title>Candidatus Nanohalobium constans, a novel model system to study the DPANN nano-sized archaea: genomic and physiological characterization of a nanoarchaeon co-cultured with its chitinotrophic host.</title>
        <authorList>
            <person name="La Cono V."/>
            <person name="Arcadi E."/>
            <person name="Crisafi F."/>
            <person name="Denaro R."/>
            <person name="La Spada G."/>
            <person name="Messina E."/>
            <person name="Smedile F."/>
            <person name="Toshchakov S.V."/>
            <person name="Shevchenko M.A."/>
            <person name="Golyshin P.N."/>
            <person name="Golyshina O.V."/>
            <person name="Ferrer M."/>
            <person name="Rohde M."/>
            <person name="Mushegian A."/>
            <person name="Sorokin D.Y."/>
            <person name="Giuliano L."/>
            <person name="Yakimov M.M."/>
        </authorList>
    </citation>
    <scope>NUCLEOTIDE SEQUENCE [LARGE SCALE GENOMIC DNA]</scope>
    <source>
        <strain evidence="2">LC1Nh</strain>
    </source>
</reference>
<dbReference type="EMBL" id="CP040089">
    <property type="protein sequence ID" value="QGA80703.1"/>
    <property type="molecule type" value="Genomic_DNA"/>
</dbReference>
<dbReference type="GeneID" id="42365208"/>
<dbReference type="Proteomes" id="UP000377803">
    <property type="component" value="Chromosome"/>
</dbReference>
<organism evidence="1 2">
    <name type="scientific">Candidatus Nanohalobium constans</name>
    <dbReference type="NCBI Taxonomy" id="2565781"/>
    <lineage>
        <taxon>Archaea</taxon>
        <taxon>Candidatus Nanohalarchaeota</taxon>
        <taxon>Candidatus Nanohalobia</taxon>
        <taxon>Candidatus Nanohalobiales</taxon>
        <taxon>Candidatus Nanohalobiaceae</taxon>
        <taxon>Candidatus Nanohalobium</taxon>
    </lineage>
</organism>